<reference evidence="1 2" key="1">
    <citation type="submission" date="2020-04" db="EMBL/GenBank/DDBJ databases">
        <title>MicrobeNet Type strains.</title>
        <authorList>
            <person name="Nicholson A.C."/>
        </authorList>
    </citation>
    <scope>NUCLEOTIDE SEQUENCE [LARGE SCALE GENOMIC DNA]</scope>
    <source>
        <strain evidence="1 2">ATCC 23612</strain>
    </source>
</reference>
<dbReference type="Proteomes" id="UP000553209">
    <property type="component" value="Unassembled WGS sequence"/>
</dbReference>
<evidence type="ECO:0000313" key="2">
    <source>
        <dbReference type="Proteomes" id="UP000553209"/>
    </source>
</evidence>
<name>A0A7X6M9X0_9ACTN</name>
<accession>A0A7X6M9X0</accession>
<dbReference type="AlphaFoldDB" id="A0A7X6M9X0"/>
<evidence type="ECO:0000313" key="1">
    <source>
        <dbReference type="EMBL" id="NKY96694.1"/>
    </source>
</evidence>
<comment type="caution">
    <text evidence="1">The sequence shown here is derived from an EMBL/GenBank/DDBJ whole genome shotgun (WGS) entry which is preliminary data.</text>
</comment>
<gene>
    <name evidence="1" type="ORF">HGB44_03255</name>
</gene>
<keyword evidence="2" id="KW-1185">Reference proteome</keyword>
<dbReference type="RefSeq" id="WP_168443923.1">
    <property type="nucleotide sequence ID" value="NZ_JAAXPG010000002.1"/>
</dbReference>
<protein>
    <submittedName>
        <fullName evidence="1">Uncharacterized protein</fullName>
    </submittedName>
</protein>
<dbReference type="EMBL" id="JAAXPG010000002">
    <property type="protein sequence ID" value="NKY96694.1"/>
    <property type="molecule type" value="Genomic_DNA"/>
</dbReference>
<proteinExistence type="predicted"/>
<sequence length="45" mass="4900">MIAAVDVEPATSALLVAEWRWWATKHLQGALASCRRASSATDAWT</sequence>
<organism evidence="1 2">
    <name type="scientific">Nocardiopsis alborubida</name>
    <dbReference type="NCBI Taxonomy" id="146802"/>
    <lineage>
        <taxon>Bacteria</taxon>
        <taxon>Bacillati</taxon>
        <taxon>Actinomycetota</taxon>
        <taxon>Actinomycetes</taxon>
        <taxon>Streptosporangiales</taxon>
        <taxon>Nocardiopsidaceae</taxon>
        <taxon>Nocardiopsis</taxon>
    </lineage>
</organism>